<dbReference type="InterPro" id="IPR021257">
    <property type="entry name" value="DUF2809"/>
</dbReference>
<keyword evidence="1" id="KW-1133">Transmembrane helix</keyword>
<dbReference type="RefSeq" id="WP_190465552.1">
    <property type="nucleotide sequence ID" value="NZ_JACJPW010000040.1"/>
</dbReference>
<accession>A0A926ZGV6</accession>
<keyword evidence="3" id="KW-1185">Reference proteome</keyword>
<reference evidence="2" key="2">
    <citation type="submission" date="2020-08" db="EMBL/GenBank/DDBJ databases">
        <authorList>
            <person name="Chen M."/>
            <person name="Teng W."/>
            <person name="Zhao L."/>
            <person name="Hu C."/>
            <person name="Zhou Y."/>
            <person name="Han B."/>
            <person name="Song L."/>
            <person name="Shu W."/>
        </authorList>
    </citation>
    <scope>NUCLEOTIDE SEQUENCE</scope>
    <source>
        <strain evidence="2">FACHB-1375</strain>
    </source>
</reference>
<organism evidence="2 3">
    <name type="scientific">Aerosakkonema funiforme FACHB-1375</name>
    <dbReference type="NCBI Taxonomy" id="2949571"/>
    <lineage>
        <taxon>Bacteria</taxon>
        <taxon>Bacillati</taxon>
        <taxon>Cyanobacteriota</taxon>
        <taxon>Cyanophyceae</taxon>
        <taxon>Oscillatoriophycideae</taxon>
        <taxon>Aerosakkonematales</taxon>
        <taxon>Aerosakkonemataceae</taxon>
        <taxon>Aerosakkonema</taxon>
    </lineage>
</organism>
<evidence type="ECO:0000256" key="1">
    <source>
        <dbReference type="SAM" id="Phobius"/>
    </source>
</evidence>
<dbReference type="Pfam" id="PF10990">
    <property type="entry name" value="DUF2809"/>
    <property type="match status" value="1"/>
</dbReference>
<feature type="transmembrane region" description="Helical" evidence="1">
    <location>
        <begin position="66"/>
        <end position="85"/>
    </location>
</feature>
<evidence type="ECO:0000313" key="3">
    <source>
        <dbReference type="Proteomes" id="UP000641646"/>
    </source>
</evidence>
<feature type="transmembrane region" description="Helical" evidence="1">
    <location>
        <begin position="7"/>
        <end position="27"/>
    </location>
</feature>
<reference evidence="2" key="1">
    <citation type="journal article" date="2015" name="ISME J.">
        <title>Draft Genome Sequence of Streptomyces incarnatus NRRL8089, which Produces the Nucleoside Antibiotic Sinefungin.</title>
        <authorList>
            <person name="Oshima K."/>
            <person name="Hattori M."/>
            <person name="Shimizu H."/>
            <person name="Fukuda K."/>
            <person name="Nemoto M."/>
            <person name="Inagaki K."/>
            <person name="Tamura T."/>
        </authorList>
    </citation>
    <scope>NUCLEOTIDE SEQUENCE</scope>
    <source>
        <strain evidence="2">FACHB-1375</strain>
    </source>
</reference>
<keyword evidence="1" id="KW-0812">Transmembrane</keyword>
<feature type="transmembrane region" description="Helical" evidence="1">
    <location>
        <begin position="105"/>
        <end position="124"/>
    </location>
</feature>
<proteinExistence type="predicted"/>
<dbReference type="Proteomes" id="UP000641646">
    <property type="component" value="Unassembled WGS sequence"/>
</dbReference>
<dbReference type="EMBL" id="JACJPW010000040">
    <property type="protein sequence ID" value="MBD2182633.1"/>
    <property type="molecule type" value="Genomic_DNA"/>
</dbReference>
<dbReference type="AlphaFoldDB" id="A0A926ZGV6"/>
<feature type="transmembrane region" description="Helical" evidence="1">
    <location>
        <begin position="39"/>
        <end position="57"/>
    </location>
</feature>
<keyword evidence="1" id="KW-0472">Membrane</keyword>
<comment type="caution">
    <text evidence="2">The sequence shown here is derived from an EMBL/GenBank/DDBJ whole genome shotgun (WGS) entry which is preliminary data.</text>
</comment>
<sequence length="142" mass="16799">MLQKATLRQLTILSLIIVTPLGFLSKYYKGPGDWWFNDYGGGVLYEIFWCLFVFLLIPNRPALVKIPIWVFIVTCILEILQLWHPPFLQAIRAQLWGKLLLGTTFVWWDFPHYAIGSLVGWLWLRQLWRLHVAKKRQNEKTS</sequence>
<gene>
    <name evidence="2" type="ORF">H6G03_16265</name>
</gene>
<protein>
    <submittedName>
        <fullName evidence="2">DUF2809 domain-containing protein</fullName>
    </submittedName>
</protein>
<evidence type="ECO:0000313" key="2">
    <source>
        <dbReference type="EMBL" id="MBD2182633.1"/>
    </source>
</evidence>
<name>A0A926ZGV6_9CYAN</name>